<accession>A0A6G1HGX9</accession>
<reference evidence="1" key="1">
    <citation type="journal article" date="2020" name="Stud. Mycol.">
        <title>101 Dothideomycetes genomes: a test case for predicting lifestyles and emergence of pathogens.</title>
        <authorList>
            <person name="Haridas S."/>
            <person name="Albert R."/>
            <person name="Binder M."/>
            <person name="Bloem J."/>
            <person name="Labutti K."/>
            <person name="Salamov A."/>
            <person name="Andreopoulos B."/>
            <person name="Baker S."/>
            <person name="Barry K."/>
            <person name="Bills G."/>
            <person name="Bluhm B."/>
            <person name="Cannon C."/>
            <person name="Castanera R."/>
            <person name="Culley D."/>
            <person name="Daum C."/>
            <person name="Ezra D."/>
            <person name="Gonzalez J."/>
            <person name="Henrissat B."/>
            <person name="Kuo A."/>
            <person name="Liang C."/>
            <person name="Lipzen A."/>
            <person name="Lutzoni F."/>
            <person name="Magnuson J."/>
            <person name="Mondo S."/>
            <person name="Nolan M."/>
            <person name="Ohm R."/>
            <person name="Pangilinan J."/>
            <person name="Park H.-J."/>
            <person name="Ramirez L."/>
            <person name="Alfaro M."/>
            <person name="Sun H."/>
            <person name="Tritt A."/>
            <person name="Yoshinaga Y."/>
            <person name="Zwiers L.-H."/>
            <person name="Turgeon B."/>
            <person name="Goodwin S."/>
            <person name="Spatafora J."/>
            <person name="Crous P."/>
            <person name="Grigoriev I."/>
        </authorList>
    </citation>
    <scope>NUCLEOTIDE SEQUENCE</scope>
    <source>
        <strain evidence="1">CBS 113979</strain>
    </source>
</reference>
<dbReference type="AlphaFoldDB" id="A0A6G1HGX9"/>
<gene>
    <name evidence="1" type="ORF">K402DRAFT_2785</name>
</gene>
<organism evidence="1 2">
    <name type="scientific">Aulographum hederae CBS 113979</name>
    <dbReference type="NCBI Taxonomy" id="1176131"/>
    <lineage>
        <taxon>Eukaryota</taxon>
        <taxon>Fungi</taxon>
        <taxon>Dikarya</taxon>
        <taxon>Ascomycota</taxon>
        <taxon>Pezizomycotina</taxon>
        <taxon>Dothideomycetes</taxon>
        <taxon>Pleosporomycetidae</taxon>
        <taxon>Aulographales</taxon>
        <taxon>Aulographaceae</taxon>
    </lineage>
</organism>
<name>A0A6G1HGX9_9PEZI</name>
<evidence type="ECO:0000313" key="1">
    <source>
        <dbReference type="EMBL" id="KAF1992280.1"/>
    </source>
</evidence>
<sequence length="162" mass="18191">MPGRAWRAQVAAAQVMIRREIATFKSSLAVWRERSVSGVSGVLLSALWLCLLERRPSALRLPSHDGNCGRQFIHRFRCRAPSRSPPSLLRDKQQPDCFHQLSHRQLQHSIVPSATARPVRCAVHPAPPEPVIVGPGRADLLVHRHPSTRIGARRQHLQRLPS</sequence>
<proteinExistence type="predicted"/>
<evidence type="ECO:0000313" key="2">
    <source>
        <dbReference type="Proteomes" id="UP000800041"/>
    </source>
</evidence>
<dbReference type="EMBL" id="ML977137">
    <property type="protein sequence ID" value="KAF1992280.1"/>
    <property type="molecule type" value="Genomic_DNA"/>
</dbReference>
<dbReference type="Proteomes" id="UP000800041">
    <property type="component" value="Unassembled WGS sequence"/>
</dbReference>
<protein>
    <submittedName>
        <fullName evidence="1">Uncharacterized protein</fullName>
    </submittedName>
</protein>
<keyword evidence="2" id="KW-1185">Reference proteome</keyword>